<dbReference type="InParanoid" id="F0S2V8"/>
<evidence type="ECO:0000313" key="13">
    <source>
        <dbReference type="EMBL" id="ADY73180.1"/>
    </source>
</evidence>
<dbReference type="Pfam" id="PF02861">
    <property type="entry name" value="Clp_N"/>
    <property type="match status" value="1"/>
</dbReference>
<proteinExistence type="inferred from homology"/>
<keyword evidence="9" id="KW-0175">Coiled coil</keyword>
<dbReference type="Gene3D" id="3.40.50.300">
    <property type="entry name" value="P-loop containing nucleotide triphosphate hydrolases"/>
    <property type="match status" value="2"/>
</dbReference>
<dbReference type="FunCoup" id="F0S2V8">
    <property type="interactions" value="406"/>
</dbReference>
<evidence type="ECO:0000256" key="3">
    <source>
        <dbReference type="ARBA" id="ARBA00022741"/>
    </source>
</evidence>
<dbReference type="FunFam" id="3.40.50.300:FF:000025">
    <property type="entry name" value="ATP-dependent Clp protease subunit"/>
    <property type="match status" value="1"/>
</dbReference>
<dbReference type="eggNOG" id="COG0542">
    <property type="taxonomic scope" value="Bacteria"/>
</dbReference>
<feature type="compositionally biased region" description="Basic and acidic residues" evidence="10">
    <location>
        <begin position="816"/>
        <end position="832"/>
    </location>
</feature>
<dbReference type="InterPro" id="IPR041546">
    <property type="entry name" value="ClpA/ClpB_AAA_lid"/>
</dbReference>
<evidence type="ECO:0000256" key="6">
    <source>
        <dbReference type="ARBA" id="ARBA00026057"/>
    </source>
</evidence>
<sequence length="844" mass="95531">MNIWDVLSGRAKDAILLSQEIARQLGERYVDTEHLLLAMVELPGSPILDIFTLAGFDPVRAKRFLREQVDRVGRLGLPSSYTGYDEIYITPTMKKVFDAAIDIARQMKARNVDLEHLFLAFYEVPESMAYRILLKAGLEKEEAWNAVKKYREGRKKLSREIRGRAGRGGKQVPEILRKFGIDLTGLAEEGKLDPVIDRENEIKRVIQILSRRTKNNPVLVGPAGVGKTAIVEGVAQRIANGEVPDELKDKRIVALDMASLVAGTKYRGEFEERLKQVLDAVKEEGNIILFIDELHTVVGAGAAEGSMDAANIMKPALARGEFRVIGATTVDEFRKYIEKDPALERRFAPVWVEEPSIESAIKMLKGLKPKLEEHHKVKITDDAIEAAVKLSKKYIQGRYLPDKAIDVLDEACARKKIEATYMSPELAELKEKLHALRAELDEAVKNEEFDKAAKLKKEIKDIETKIKELEEKQEKMKEEGENVPVVTAEDIAEVISEMTGIPASKLQEEEIQKLLKMEEELHKRVIGQERAIKAISEAIRRARAGLQPPNRPLGSFLFLGPTGVGKTELAKTLAEYLFGDETAIIRLDMSEYMEKHAVSKLIGAPPGYVGYEEGGQLTEAVRRKPYSVILLDEIEKAHPDVFNILLQILDDGRLTDAKGRTVDFSNTVIIMTSNVGSEYLMNLSKEEFEKRYDEIKEQIMNELKKRFRPEFLNRIDEIIIFHPLSEEEIKQIVDLLITKLNKRLEDRGIKIVLTEEAKSALAKKGYVPEFGARPLRRTIQRDIETPLSVKILEGTVKDGDKVKIDYDKEKGEFTFEVEREIPPKQAEIKTAEDSDEKEEDEKKE</sequence>
<dbReference type="PROSITE" id="PS51903">
    <property type="entry name" value="CLP_R"/>
    <property type="match status" value="1"/>
</dbReference>
<dbReference type="GO" id="GO:0005524">
    <property type="term" value="F:ATP binding"/>
    <property type="evidence" value="ECO:0007669"/>
    <property type="project" value="UniProtKB-KW"/>
</dbReference>
<dbReference type="RefSeq" id="WP_013638138.1">
    <property type="nucleotide sequence ID" value="NC_015185.1"/>
</dbReference>
<dbReference type="SMART" id="SM00382">
    <property type="entry name" value="AAA"/>
    <property type="match status" value="2"/>
</dbReference>
<dbReference type="InterPro" id="IPR019489">
    <property type="entry name" value="Clp_ATPase_C"/>
</dbReference>
<name>F0S2V8_DESTD</name>
<dbReference type="CDD" id="cd19499">
    <property type="entry name" value="RecA-like_ClpB_Hsp104-like"/>
    <property type="match status" value="1"/>
</dbReference>
<dbReference type="InterPro" id="IPR003959">
    <property type="entry name" value="ATPase_AAA_core"/>
</dbReference>
<dbReference type="GO" id="GO:0005737">
    <property type="term" value="C:cytoplasm"/>
    <property type="evidence" value="ECO:0007669"/>
    <property type="project" value="TreeGrafter"/>
</dbReference>
<dbReference type="HOGENOM" id="CLU_005070_4_1_0"/>
<evidence type="ECO:0000256" key="1">
    <source>
        <dbReference type="ARBA" id="ARBA00008675"/>
    </source>
</evidence>
<keyword evidence="3 8" id="KW-0547">Nucleotide-binding</keyword>
<dbReference type="SUPFAM" id="SSF52540">
    <property type="entry name" value="P-loop containing nucleoside triphosphate hydrolases"/>
    <property type="match status" value="2"/>
</dbReference>
<feature type="domain" description="Clp R" evidence="12">
    <location>
        <begin position="1"/>
        <end position="153"/>
    </location>
</feature>
<dbReference type="Pfam" id="PF07724">
    <property type="entry name" value="AAA_2"/>
    <property type="match status" value="1"/>
</dbReference>
<dbReference type="PANTHER" id="PTHR11638">
    <property type="entry name" value="ATP-DEPENDENT CLP PROTEASE"/>
    <property type="match status" value="1"/>
</dbReference>
<accession>F0S2V8</accession>
<keyword evidence="4 8" id="KW-0067">ATP-binding</keyword>
<dbReference type="STRING" id="868864.Dester_0529"/>
<reference evidence="13 14" key="1">
    <citation type="journal article" date="2011" name="Stand. Genomic Sci.">
        <title>Complete genome sequence of the thermophilic sulfur-reducer Desulfurobacterium thermolithotrophum type strain (BSA(T)) from a deep-sea hydrothermal vent.</title>
        <authorList>
            <person name="Goker M."/>
            <person name="Daligault H."/>
            <person name="Mwirichia R."/>
            <person name="Lapidus A."/>
            <person name="Lucas S."/>
            <person name="Deshpande S."/>
            <person name="Pagani I."/>
            <person name="Tapia R."/>
            <person name="Cheng J.F."/>
            <person name="Goodwin L."/>
            <person name="Pitluck S."/>
            <person name="Liolios K."/>
            <person name="Ivanova N."/>
            <person name="Mavromatis K."/>
            <person name="Mikhailova N."/>
            <person name="Pati A."/>
            <person name="Chen A."/>
            <person name="Palaniappan K."/>
            <person name="Han C."/>
            <person name="Land M."/>
            <person name="Hauser L."/>
            <person name="Pan C."/>
            <person name="Brambilla E.M."/>
            <person name="Rohde M."/>
            <person name="Spring S."/>
            <person name="Sikorski J."/>
            <person name="Wirth R."/>
            <person name="Detter J.C."/>
            <person name="Woyke T."/>
            <person name="Bristow J."/>
            <person name="Eisen J.A."/>
            <person name="Markowitz V."/>
            <person name="Hugenholtz P."/>
            <person name="Kyrpides N.C."/>
            <person name="Klenk H.P."/>
        </authorList>
    </citation>
    <scope>NUCLEOTIDE SEQUENCE [LARGE SCALE GENOMIC DNA]</scope>
    <source>
        <strain evidence="14">DSM 11699 / BSA</strain>
    </source>
</reference>
<dbReference type="PROSITE" id="PS00870">
    <property type="entry name" value="CLPAB_1"/>
    <property type="match status" value="1"/>
</dbReference>
<feature type="coiled-coil region" evidence="9">
    <location>
        <begin position="426"/>
        <end position="482"/>
    </location>
</feature>
<dbReference type="SUPFAM" id="SSF81923">
    <property type="entry name" value="Double Clp-N motif"/>
    <property type="match status" value="1"/>
</dbReference>
<dbReference type="InterPro" id="IPR036628">
    <property type="entry name" value="Clp_N_dom_sf"/>
</dbReference>
<reference evidence="14" key="2">
    <citation type="submission" date="2011-02" db="EMBL/GenBank/DDBJ databases">
        <title>The complete genome of Desulfurobacterium thermolithotrophum DSM 11699.</title>
        <authorList>
            <consortium name="US DOE Joint Genome Institute (JGI-PGF)"/>
            <person name="Lucas S."/>
            <person name="Copeland A."/>
            <person name="Lapidus A."/>
            <person name="Bruce D."/>
            <person name="Goodwin L."/>
            <person name="Pitluck S."/>
            <person name="Kyrpides N."/>
            <person name="Mavromatis K."/>
            <person name="Pagani I."/>
            <person name="Ivanova N."/>
            <person name="Mikhailova N."/>
            <person name="Daligault H."/>
            <person name="Detter J.C."/>
            <person name="Tapia R."/>
            <person name="Han C."/>
            <person name="Land M."/>
            <person name="Hauser L."/>
            <person name="Markowitz V."/>
            <person name="Cheng J.-F."/>
            <person name="Hugenholtz P."/>
            <person name="Woyke T."/>
            <person name="Wu D."/>
            <person name="Spring S."/>
            <person name="Brambilla E."/>
            <person name="Klenk H.-P."/>
            <person name="Eisen J.A."/>
        </authorList>
    </citation>
    <scope>NUCLEOTIDE SEQUENCE [LARGE SCALE GENOMIC DNA]</scope>
    <source>
        <strain evidence="14">DSM 11699 / BSA</strain>
    </source>
</reference>
<dbReference type="KEGG" id="dte:Dester_0529"/>
<evidence type="ECO:0000259" key="11">
    <source>
        <dbReference type="PROSITE" id="PS50151"/>
    </source>
</evidence>
<dbReference type="FunFam" id="1.10.8.60:FF:000017">
    <property type="entry name" value="ATP-dependent chaperone ClpB"/>
    <property type="match status" value="1"/>
</dbReference>
<keyword evidence="5 8" id="KW-0143">Chaperone</keyword>
<evidence type="ECO:0000256" key="5">
    <source>
        <dbReference type="ARBA" id="ARBA00023186"/>
    </source>
</evidence>
<dbReference type="Pfam" id="PF10431">
    <property type="entry name" value="ClpB_D2-small"/>
    <property type="match status" value="1"/>
</dbReference>
<dbReference type="GO" id="GO:0034605">
    <property type="term" value="P:cellular response to heat"/>
    <property type="evidence" value="ECO:0007669"/>
    <property type="project" value="TreeGrafter"/>
</dbReference>
<dbReference type="EMBL" id="CP002543">
    <property type="protein sequence ID" value="ADY73180.1"/>
    <property type="molecule type" value="Genomic_DNA"/>
</dbReference>
<dbReference type="PROSITE" id="PS50151">
    <property type="entry name" value="UVR"/>
    <property type="match status" value="1"/>
</dbReference>
<evidence type="ECO:0000256" key="9">
    <source>
        <dbReference type="SAM" id="Coils"/>
    </source>
</evidence>
<keyword evidence="14" id="KW-1185">Reference proteome</keyword>
<comment type="subunit">
    <text evidence="6">Homohexamer. The oligomerization is ATP-dependent.</text>
</comment>
<feature type="compositionally biased region" description="Acidic residues" evidence="10">
    <location>
        <begin position="833"/>
        <end position="844"/>
    </location>
</feature>
<dbReference type="FunFam" id="3.40.50.300:FF:000010">
    <property type="entry name" value="Chaperone clpB 1, putative"/>
    <property type="match status" value="1"/>
</dbReference>
<evidence type="ECO:0000256" key="10">
    <source>
        <dbReference type="SAM" id="MobiDB-lite"/>
    </source>
</evidence>
<dbReference type="InterPro" id="IPR003593">
    <property type="entry name" value="AAA+_ATPase"/>
</dbReference>
<dbReference type="CDD" id="cd00009">
    <property type="entry name" value="AAA"/>
    <property type="match status" value="1"/>
</dbReference>
<dbReference type="InterPro" id="IPR027417">
    <property type="entry name" value="P-loop_NTPase"/>
</dbReference>
<dbReference type="Gene3D" id="4.10.860.10">
    <property type="entry name" value="UVR domain"/>
    <property type="match status" value="1"/>
</dbReference>
<dbReference type="PANTHER" id="PTHR11638:SF18">
    <property type="entry name" value="HEAT SHOCK PROTEIN 104"/>
    <property type="match status" value="1"/>
</dbReference>
<feature type="region of interest" description="Disordered" evidence="10">
    <location>
        <begin position="816"/>
        <end position="844"/>
    </location>
</feature>
<evidence type="ECO:0000313" key="14">
    <source>
        <dbReference type="Proteomes" id="UP000007102"/>
    </source>
</evidence>
<dbReference type="InterPro" id="IPR001270">
    <property type="entry name" value="ClpA/B"/>
</dbReference>
<dbReference type="Gene3D" id="1.10.1780.10">
    <property type="entry name" value="Clp, N-terminal domain"/>
    <property type="match status" value="1"/>
</dbReference>
<dbReference type="Pfam" id="PF17871">
    <property type="entry name" value="AAA_lid_9"/>
    <property type="match status" value="1"/>
</dbReference>
<comment type="similarity">
    <text evidence="1 8">Belongs to the ClpA/ClpB family.</text>
</comment>
<keyword evidence="2 7" id="KW-0677">Repeat</keyword>
<dbReference type="PRINTS" id="PR00300">
    <property type="entry name" value="CLPPROTEASEA"/>
</dbReference>
<protein>
    <submittedName>
        <fullName evidence="13">ATPase AAA-2 domain protein</fullName>
    </submittedName>
</protein>
<gene>
    <name evidence="13" type="ordered locus">Dester_0529</name>
</gene>
<dbReference type="SMART" id="SM01086">
    <property type="entry name" value="ClpB_D2-small"/>
    <property type="match status" value="1"/>
</dbReference>
<dbReference type="InterPro" id="IPR018368">
    <property type="entry name" value="ClpA/B_CS1"/>
</dbReference>
<dbReference type="PROSITE" id="PS00871">
    <property type="entry name" value="CLPAB_2"/>
    <property type="match status" value="1"/>
</dbReference>
<evidence type="ECO:0000256" key="2">
    <source>
        <dbReference type="ARBA" id="ARBA00022737"/>
    </source>
</evidence>
<dbReference type="OrthoDB" id="9803641at2"/>
<dbReference type="InterPro" id="IPR050130">
    <property type="entry name" value="ClpA_ClpB"/>
</dbReference>
<dbReference type="Gene3D" id="1.10.8.60">
    <property type="match status" value="2"/>
</dbReference>
<dbReference type="InterPro" id="IPR004176">
    <property type="entry name" value="Clp_R_N"/>
</dbReference>
<evidence type="ECO:0000256" key="7">
    <source>
        <dbReference type="PROSITE-ProRule" id="PRU01251"/>
    </source>
</evidence>
<evidence type="ECO:0000256" key="4">
    <source>
        <dbReference type="ARBA" id="ARBA00022840"/>
    </source>
</evidence>
<dbReference type="InterPro" id="IPR028299">
    <property type="entry name" value="ClpA/B_CS2"/>
</dbReference>
<dbReference type="Proteomes" id="UP000007102">
    <property type="component" value="Chromosome"/>
</dbReference>
<evidence type="ECO:0000256" key="8">
    <source>
        <dbReference type="RuleBase" id="RU004432"/>
    </source>
</evidence>
<dbReference type="AlphaFoldDB" id="F0S2V8"/>
<feature type="domain" description="UVR" evidence="11">
    <location>
        <begin position="430"/>
        <end position="465"/>
    </location>
</feature>
<dbReference type="InterPro" id="IPR001943">
    <property type="entry name" value="UVR_dom"/>
</dbReference>
<evidence type="ECO:0000259" key="12">
    <source>
        <dbReference type="PROSITE" id="PS51903"/>
    </source>
</evidence>
<dbReference type="Pfam" id="PF00004">
    <property type="entry name" value="AAA"/>
    <property type="match status" value="1"/>
</dbReference>
<dbReference type="GO" id="GO:0016887">
    <property type="term" value="F:ATP hydrolysis activity"/>
    <property type="evidence" value="ECO:0007669"/>
    <property type="project" value="InterPro"/>
</dbReference>
<organism evidence="13 14">
    <name type="scientific">Desulfurobacterium thermolithotrophum (strain DSM 11699 / BSA)</name>
    <dbReference type="NCBI Taxonomy" id="868864"/>
    <lineage>
        <taxon>Bacteria</taxon>
        <taxon>Pseudomonadati</taxon>
        <taxon>Aquificota</taxon>
        <taxon>Aquificia</taxon>
        <taxon>Desulfurobacteriales</taxon>
        <taxon>Desulfurobacteriaceae</taxon>
        <taxon>Desulfurobacterium</taxon>
    </lineage>
</organism>